<feature type="transmembrane region" description="Helical" evidence="15">
    <location>
        <begin position="255"/>
        <end position="280"/>
    </location>
</feature>
<dbReference type="Pfam" id="PF00001">
    <property type="entry name" value="7tm_1"/>
    <property type="match status" value="1"/>
</dbReference>
<dbReference type="RefSeq" id="XP_025415495.1">
    <property type="nucleotide sequence ID" value="XM_025559710.1"/>
</dbReference>
<evidence type="ECO:0000313" key="19">
    <source>
        <dbReference type="Proteomes" id="UP000694846"/>
    </source>
</evidence>
<dbReference type="PRINTS" id="PR00238">
    <property type="entry name" value="OPSIN"/>
</dbReference>
<feature type="region of interest" description="Disordered" evidence="16">
    <location>
        <begin position="592"/>
        <end position="664"/>
    </location>
</feature>
<comment type="caution">
    <text evidence="15">Lacks conserved residue(s) required for the propagation of feature annotation.</text>
</comment>
<feature type="compositionally biased region" description="Basic and acidic residues" evidence="16">
    <location>
        <begin position="603"/>
        <end position="612"/>
    </location>
</feature>
<accession>A0A2S2QBI1</accession>
<dbReference type="OrthoDB" id="10015560at2759"/>
<comment type="similarity">
    <text evidence="15">Belongs to the G-protein coupled receptor 1 family. Opsin subfamily.</text>
</comment>
<keyword evidence="8 15" id="KW-0297">G-protein coupled receptor</keyword>
<feature type="domain" description="G-protein coupled receptors family 1 profile" evidence="17">
    <location>
        <begin position="271"/>
        <end position="527"/>
    </location>
</feature>
<feature type="compositionally biased region" description="Basic and acidic residues" evidence="16">
    <location>
        <begin position="49"/>
        <end position="67"/>
    </location>
</feature>
<name>A0A2S2QBI1_9HEMI</name>
<dbReference type="AlphaFoldDB" id="A0A2S2QBI1"/>
<dbReference type="Gene3D" id="1.20.1070.10">
    <property type="entry name" value="Rhodopsin 7-helix transmembrane proteins"/>
    <property type="match status" value="1"/>
</dbReference>
<evidence type="ECO:0000256" key="11">
    <source>
        <dbReference type="ARBA" id="ARBA00023170"/>
    </source>
</evidence>
<dbReference type="FunFam" id="1.20.1070.10:FF:000044">
    <property type="entry name" value="Opsin, ultraviolet-sensitive"/>
    <property type="match status" value="1"/>
</dbReference>
<feature type="transmembrane region" description="Helical" evidence="15">
    <location>
        <begin position="370"/>
        <end position="390"/>
    </location>
</feature>
<feature type="compositionally biased region" description="Basic and acidic residues" evidence="16">
    <location>
        <begin position="100"/>
        <end position="111"/>
    </location>
</feature>
<evidence type="ECO:0000256" key="14">
    <source>
        <dbReference type="ARBA" id="ARBA00023305"/>
    </source>
</evidence>
<dbReference type="InterPro" id="IPR000276">
    <property type="entry name" value="GPCR_Rhodpsn"/>
</dbReference>
<keyword evidence="5 15" id="KW-0681">Retinal protein</keyword>
<evidence type="ECO:0000256" key="1">
    <source>
        <dbReference type="ARBA" id="ARBA00004141"/>
    </source>
</evidence>
<dbReference type="CDD" id="cd15079">
    <property type="entry name" value="7tmA_photoreceptors_insect"/>
    <property type="match status" value="1"/>
</dbReference>
<dbReference type="Proteomes" id="UP000694846">
    <property type="component" value="Unplaced"/>
</dbReference>
<dbReference type="GO" id="GO:0007601">
    <property type="term" value="P:visual perception"/>
    <property type="evidence" value="ECO:0007669"/>
    <property type="project" value="UniProtKB-KW"/>
</dbReference>
<keyword evidence="10" id="KW-1015">Disulfide bond</keyword>
<keyword evidence="9 15" id="KW-0472">Membrane</keyword>
<evidence type="ECO:0000313" key="20">
    <source>
        <dbReference type="RefSeq" id="XP_025415493.1"/>
    </source>
</evidence>
<dbReference type="PANTHER" id="PTHR24240">
    <property type="entry name" value="OPSIN"/>
    <property type="match status" value="1"/>
</dbReference>
<evidence type="ECO:0000256" key="5">
    <source>
        <dbReference type="ARBA" id="ARBA00022925"/>
    </source>
</evidence>
<feature type="region of interest" description="Disordered" evidence="16">
    <location>
        <begin position="49"/>
        <end position="204"/>
    </location>
</feature>
<dbReference type="SMART" id="SM01381">
    <property type="entry name" value="7TM_GPCR_Srsx"/>
    <property type="match status" value="1"/>
</dbReference>
<evidence type="ECO:0000256" key="4">
    <source>
        <dbReference type="ARBA" id="ARBA00022692"/>
    </source>
</evidence>
<protein>
    <submittedName>
        <fullName evidence="20 21">Opsin Rh4-like</fullName>
    </submittedName>
    <submittedName>
        <fullName evidence="18">Opsin, ultraviolet-sensitive</fullName>
    </submittedName>
</protein>
<dbReference type="PROSITE" id="PS00237">
    <property type="entry name" value="G_PROTEIN_RECEP_F1_1"/>
    <property type="match status" value="1"/>
</dbReference>
<dbReference type="RefSeq" id="XP_025415493.1">
    <property type="nucleotide sequence ID" value="XM_025559708.1"/>
</dbReference>
<keyword evidence="12" id="KW-0325">Glycoprotein</keyword>
<dbReference type="PRINTS" id="PR00237">
    <property type="entry name" value="GPCRRHODOPSN"/>
</dbReference>
<feature type="transmembrane region" description="Helical" evidence="15">
    <location>
        <begin position="292"/>
        <end position="316"/>
    </location>
</feature>
<dbReference type="GO" id="GO:0007602">
    <property type="term" value="P:phototransduction"/>
    <property type="evidence" value="ECO:0007669"/>
    <property type="project" value="UniProtKB-KW"/>
</dbReference>
<dbReference type="InterPro" id="IPR050125">
    <property type="entry name" value="GPCR_opsins"/>
</dbReference>
<feature type="compositionally biased region" description="Polar residues" evidence="16">
    <location>
        <begin position="560"/>
        <end position="574"/>
    </location>
</feature>
<dbReference type="PROSITE" id="PS00238">
    <property type="entry name" value="OPSIN"/>
    <property type="match status" value="1"/>
</dbReference>
<evidence type="ECO:0000256" key="16">
    <source>
        <dbReference type="SAM" id="MobiDB-lite"/>
    </source>
</evidence>
<feature type="transmembrane region" description="Helical" evidence="15">
    <location>
        <begin position="328"/>
        <end position="349"/>
    </location>
</feature>
<dbReference type="SUPFAM" id="SSF81321">
    <property type="entry name" value="Family A G protein-coupled receptor-like"/>
    <property type="match status" value="1"/>
</dbReference>
<gene>
    <name evidence="18" type="primary">UVOP_0</name>
    <name evidence="20 21" type="synonym">LOC112687146</name>
    <name evidence="18" type="ORF">g.13124</name>
</gene>
<comment type="subcellular location">
    <subcellularLocation>
        <location evidence="1 15">Membrane</location>
        <topology evidence="1 15">Multi-pass membrane protein</topology>
    </subcellularLocation>
</comment>
<keyword evidence="19" id="KW-1185">Reference proteome</keyword>
<evidence type="ECO:0000259" key="17">
    <source>
        <dbReference type="PROSITE" id="PS50262"/>
    </source>
</evidence>
<feature type="transmembrane region" description="Helical" evidence="15">
    <location>
        <begin position="420"/>
        <end position="441"/>
    </location>
</feature>
<keyword evidence="3 15" id="KW-0716">Sensory transduction</keyword>
<evidence type="ECO:0000256" key="2">
    <source>
        <dbReference type="ARBA" id="ARBA00022543"/>
    </source>
</evidence>
<dbReference type="InterPro" id="IPR017452">
    <property type="entry name" value="GPCR_Rhodpsn_7TM"/>
</dbReference>
<keyword evidence="6 15" id="KW-1133">Transmembrane helix</keyword>
<evidence type="ECO:0000256" key="9">
    <source>
        <dbReference type="ARBA" id="ARBA00023136"/>
    </source>
</evidence>
<evidence type="ECO:0000256" key="8">
    <source>
        <dbReference type="ARBA" id="ARBA00023040"/>
    </source>
</evidence>
<organism evidence="18">
    <name type="scientific">Sipha flava</name>
    <name type="common">yellow sugarcane aphid</name>
    <dbReference type="NCBI Taxonomy" id="143950"/>
    <lineage>
        <taxon>Eukaryota</taxon>
        <taxon>Metazoa</taxon>
        <taxon>Ecdysozoa</taxon>
        <taxon>Arthropoda</taxon>
        <taxon>Hexapoda</taxon>
        <taxon>Insecta</taxon>
        <taxon>Pterygota</taxon>
        <taxon>Neoptera</taxon>
        <taxon>Paraneoptera</taxon>
        <taxon>Hemiptera</taxon>
        <taxon>Sternorrhyncha</taxon>
        <taxon>Aphidomorpha</taxon>
        <taxon>Aphidoidea</taxon>
        <taxon>Aphididae</taxon>
        <taxon>Sipha</taxon>
    </lineage>
</organism>
<dbReference type="GO" id="GO:0004930">
    <property type="term" value="F:G protein-coupled receptor activity"/>
    <property type="evidence" value="ECO:0007669"/>
    <property type="project" value="UniProtKB-KW"/>
</dbReference>
<keyword evidence="11 15" id="KW-0675">Receptor</keyword>
<feature type="compositionally biased region" description="Pro residues" evidence="16">
    <location>
        <begin position="162"/>
        <end position="200"/>
    </location>
</feature>
<evidence type="ECO:0000256" key="3">
    <source>
        <dbReference type="ARBA" id="ARBA00022606"/>
    </source>
</evidence>
<dbReference type="EMBL" id="GGMS01005880">
    <property type="protein sequence ID" value="MBY75083.1"/>
    <property type="molecule type" value="Transcribed_RNA"/>
</dbReference>
<sequence length="664" mass="73080">MIVSLHIAIYISFFVFNKFSTGKDAVKTDFLTTTVGPLLAIDEREKRISNTTRDRCPGCDEPHDAGDGGKSGGAGIGSVAEHSTGVLSRAANGTGGGKGTDTERSRPRSRDAGNNGTAAKTTRRPGPARTPESPRNVTSERRDSAVRPKPGKRLGAGGARKPAPPPTPRTPQPSPPPSTPQPSPLPPTPPMPPPPPPPTPVDVMNRTACGVAMTDFETRYPVGLWKEHGLYTDDYARLINAHWFKFAPPDPASHYALAFLYTVIMVFGCFGNSLVIFMYIKCKSLQTPANVLIMNLAVSDFIMIAKTPIFIYNSYYQGPALGKLGCQIFGFFGGLTGTVSIMTLAAISLDRYYVIVHPLNAAVKTTKQRARVWIGLIWIYGFAFSVVPVLDLGYNRYVPEGYLTSCSFDYLTDVGPEKSFILVFFAAAWCVPFATISYCYVKILRAVCMTSEMAASRFGQEEEKRKTEIRLGYVVIGVIVLWFVSWTPYAVVALLGVFDRKEFITPLNSMIPALFCKAASCMDPWIYAITHPRFKNELTKLLAKKGRGLERDYGMKKGWSHSNKSGNGFRNQSSTEDEDVEEMIVQMVNADDRIRRHGSTSSHKTDETRALETKFPPTRQESLKYMPPSWYKLPRTSSKSSIKSDATKLVASDNATTSTTTTNK</sequence>
<dbReference type="InterPro" id="IPR001760">
    <property type="entry name" value="Opsin"/>
</dbReference>
<feature type="transmembrane region" description="Helical" evidence="15">
    <location>
        <begin position="471"/>
        <end position="498"/>
    </location>
</feature>
<keyword evidence="13 15" id="KW-0807">Transducer</keyword>
<feature type="compositionally biased region" description="Polar residues" evidence="16">
    <location>
        <begin position="635"/>
        <end position="644"/>
    </location>
</feature>
<dbReference type="GO" id="GO:0016020">
    <property type="term" value="C:membrane"/>
    <property type="evidence" value="ECO:0007669"/>
    <property type="project" value="UniProtKB-SubCell"/>
</dbReference>
<keyword evidence="7 15" id="KW-0157">Chromophore</keyword>
<reference evidence="20 21" key="2">
    <citation type="submission" date="2025-04" db="UniProtKB">
        <authorList>
            <consortium name="RefSeq"/>
        </authorList>
    </citation>
    <scope>IDENTIFICATION</scope>
    <source>
        <tissue evidence="20 21">Whole body</tissue>
    </source>
</reference>
<feature type="region of interest" description="Disordered" evidence="16">
    <location>
        <begin position="554"/>
        <end position="578"/>
    </location>
</feature>
<evidence type="ECO:0000256" key="6">
    <source>
        <dbReference type="ARBA" id="ARBA00022989"/>
    </source>
</evidence>
<keyword evidence="2 15" id="KW-0600">Photoreceptor protein</keyword>
<evidence type="ECO:0000256" key="12">
    <source>
        <dbReference type="ARBA" id="ARBA00023180"/>
    </source>
</evidence>
<evidence type="ECO:0000256" key="7">
    <source>
        <dbReference type="ARBA" id="ARBA00022991"/>
    </source>
</evidence>
<dbReference type="InterPro" id="IPR027430">
    <property type="entry name" value="Retinal_BS"/>
</dbReference>
<dbReference type="PROSITE" id="PS50262">
    <property type="entry name" value="G_PROTEIN_RECEP_F1_2"/>
    <property type="match status" value="1"/>
</dbReference>
<proteinExistence type="inferred from homology"/>
<keyword evidence="4 15" id="KW-0812">Transmembrane</keyword>
<keyword evidence="14" id="KW-0844">Vision</keyword>
<evidence type="ECO:0000313" key="21">
    <source>
        <dbReference type="RefSeq" id="XP_025415495.1"/>
    </source>
</evidence>
<evidence type="ECO:0000256" key="13">
    <source>
        <dbReference type="ARBA" id="ARBA00023224"/>
    </source>
</evidence>
<evidence type="ECO:0000256" key="15">
    <source>
        <dbReference type="RuleBase" id="RU004951"/>
    </source>
</evidence>
<evidence type="ECO:0000313" key="18">
    <source>
        <dbReference type="EMBL" id="MBY75083.1"/>
    </source>
</evidence>
<dbReference type="GO" id="GO:0009881">
    <property type="term" value="F:photoreceptor activity"/>
    <property type="evidence" value="ECO:0007669"/>
    <property type="project" value="UniProtKB-KW"/>
</dbReference>
<evidence type="ECO:0000256" key="10">
    <source>
        <dbReference type="ARBA" id="ARBA00023157"/>
    </source>
</evidence>
<reference evidence="18" key="1">
    <citation type="submission" date="2018-04" db="EMBL/GenBank/DDBJ databases">
        <title>Transcriptome assembly of Sipha flava.</title>
        <authorList>
            <person name="Scully E.D."/>
            <person name="Geib S.M."/>
            <person name="Palmer N.A."/>
            <person name="Koch K."/>
            <person name="Bradshaw J."/>
            <person name="Heng-Moss T."/>
            <person name="Sarath G."/>
        </authorList>
    </citation>
    <scope>NUCLEOTIDE SEQUENCE</scope>
</reference>